<name>A0AAE0I562_9PEZI</name>
<evidence type="ECO:0000313" key="2">
    <source>
        <dbReference type="EMBL" id="KAK3318773.1"/>
    </source>
</evidence>
<proteinExistence type="predicted"/>
<dbReference type="EMBL" id="JAUEDM010000004">
    <property type="protein sequence ID" value="KAK3318773.1"/>
    <property type="molecule type" value="Genomic_DNA"/>
</dbReference>
<dbReference type="Proteomes" id="UP001283341">
    <property type="component" value="Unassembled WGS sequence"/>
</dbReference>
<sequence length="449" mass="50344">MPHASSIFSTHSYLNSIRSRQSHPGQVKPQRNRLRKRQQPFGYSETNVVAYDLSALMGNHHSIESVPRPSRPPRCSTADDIPNLPATLIYKTFASEFPTVTVEEQTALTPEENDDSKISESATGWFLAGTAQDCSADHERERPILPASTHHRDHDQVSAKNPRYDRASRLAESYQSLLPDLESLDYPETHKVIRRHQSERRLGQQYHHHRKENLHHTWHGQTAAAASIPRDGWQSPRPGCPPRSSARIASVRPSSIVTDDSLTAVESDSSPIERLSTTSYLSSATTTLGCQNFETEISHPKGTRQLVDDIFNNATTRKSRNDGGGRSSPKAELPRSSSDYVGLQICSELLTDELIKTFVRQHPDEKHGRASKLQVMLLIEAYEAMLDNCRRELLKTEDGADADRRRHVRDAVRILDHWLDSLYVIYDGTFNDSGGTAKRVGGSEELVGE</sequence>
<dbReference type="AlphaFoldDB" id="A0AAE0I562"/>
<organism evidence="2 3">
    <name type="scientific">Apodospora peruviana</name>
    <dbReference type="NCBI Taxonomy" id="516989"/>
    <lineage>
        <taxon>Eukaryota</taxon>
        <taxon>Fungi</taxon>
        <taxon>Dikarya</taxon>
        <taxon>Ascomycota</taxon>
        <taxon>Pezizomycotina</taxon>
        <taxon>Sordariomycetes</taxon>
        <taxon>Sordariomycetidae</taxon>
        <taxon>Sordariales</taxon>
        <taxon>Lasiosphaeriaceae</taxon>
        <taxon>Apodospora</taxon>
    </lineage>
</organism>
<protein>
    <submittedName>
        <fullName evidence="2">Uncharacterized protein</fullName>
    </submittedName>
</protein>
<feature type="region of interest" description="Disordered" evidence="1">
    <location>
        <begin position="145"/>
        <end position="165"/>
    </location>
</feature>
<evidence type="ECO:0000313" key="3">
    <source>
        <dbReference type="Proteomes" id="UP001283341"/>
    </source>
</evidence>
<evidence type="ECO:0000256" key="1">
    <source>
        <dbReference type="SAM" id="MobiDB-lite"/>
    </source>
</evidence>
<feature type="region of interest" description="Disordered" evidence="1">
    <location>
        <begin position="14"/>
        <end position="41"/>
    </location>
</feature>
<feature type="compositionally biased region" description="Polar residues" evidence="1">
    <location>
        <begin position="14"/>
        <end position="24"/>
    </location>
</feature>
<reference evidence="2" key="1">
    <citation type="journal article" date="2023" name="Mol. Phylogenet. Evol.">
        <title>Genome-scale phylogeny and comparative genomics of the fungal order Sordariales.</title>
        <authorList>
            <person name="Hensen N."/>
            <person name="Bonometti L."/>
            <person name="Westerberg I."/>
            <person name="Brannstrom I.O."/>
            <person name="Guillou S."/>
            <person name="Cros-Aarteil S."/>
            <person name="Calhoun S."/>
            <person name="Haridas S."/>
            <person name="Kuo A."/>
            <person name="Mondo S."/>
            <person name="Pangilinan J."/>
            <person name="Riley R."/>
            <person name="LaButti K."/>
            <person name="Andreopoulos B."/>
            <person name="Lipzen A."/>
            <person name="Chen C."/>
            <person name="Yan M."/>
            <person name="Daum C."/>
            <person name="Ng V."/>
            <person name="Clum A."/>
            <person name="Steindorff A."/>
            <person name="Ohm R.A."/>
            <person name="Martin F."/>
            <person name="Silar P."/>
            <person name="Natvig D.O."/>
            <person name="Lalanne C."/>
            <person name="Gautier V."/>
            <person name="Ament-Velasquez S.L."/>
            <person name="Kruys A."/>
            <person name="Hutchinson M.I."/>
            <person name="Powell A.J."/>
            <person name="Barry K."/>
            <person name="Miller A.N."/>
            <person name="Grigoriev I.V."/>
            <person name="Debuchy R."/>
            <person name="Gladieux P."/>
            <person name="Hiltunen Thoren M."/>
            <person name="Johannesson H."/>
        </authorList>
    </citation>
    <scope>NUCLEOTIDE SEQUENCE</scope>
    <source>
        <strain evidence="2">CBS 118394</strain>
    </source>
</reference>
<accession>A0AAE0I562</accession>
<feature type="compositionally biased region" description="Basic and acidic residues" evidence="1">
    <location>
        <begin position="150"/>
        <end position="165"/>
    </location>
</feature>
<feature type="region of interest" description="Disordered" evidence="1">
    <location>
        <begin position="229"/>
        <end position="252"/>
    </location>
</feature>
<gene>
    <name evidence="2" type="ORF">B0H66DRAFT_533285</name>
</gene>
<reference evidence="2" key="2">
    <citation type="submission" date="2023-06" db="EMBL/GenBank/DDBJ databases">
        <authorList>
            <consortium name="Lawrence Berkeley National Laboratory"/>
            <person name="Haridas S."/>
            <person name="Hensen N."/>
            <person name="Bonometti L."/>
            <person name="Westerberg I."/>
            <person name="Brannstrom I.O."/>
            <person name="Guillou S."/>
            <person name="Cros-Aarteil S."/>
            <person name="Calhoun S."/>
            <person name="Kuo A."/>
            <person name="Mondo S."/>
            <person name="Pangilinan J."/>
            <person name="Riley R."/>
            <person name="Labutti K."/>
            <person name="Andreopoulos B."/>
            <person name="Lipzen A."/>
            <person name="Chen C."/>
            <person name="Yanf M."/>
            <person name="Daum C."/>
            <person name="Ng V."/>
            <person name="Clum A."/>
            <person name="Steindorff A."/>
            <person name="Ohm R."/>
            <person name="Martin F."/>
            <person name="Silar P."/>
            <person name="Natvig D."/>
            <person name="Lalanne C."/>
            <person name="Gautier V."/>
            <person name="Ament-Velasquez S.L."/>
            <person name="Kruys A."/>
            <person name="Hutchinson M.I."/>
            <person name="Powell A.J."/>
            <person name="Barry K."/>
            <person name="Miller A.N."/>
            <person name="Grigoriev I.V."/>
            <person name="Debuchy R."/>
            <person name="Gladieux P."/>
            <person name="Thoren M.H."/>
            <person name="Johannesson H."/>
        </authorList>
    </citation>
    <scope>NUCLEOTIDE SEQUENCE</scope>
    <source>
        <strain evidence="2">CBS 118394</strain>
    </source>
</reference>
<comment type="caution">
    <text evidence="2">The sequence shown here is derived from an EMBL/GenBank/DDBJ whole genome shotgun (WGS) entry which is preliminary data.</text>
</comment>
<keyword evidence="3" id="KW-1185">Reference proteome</keyword>
<feature type="region of interest" description="Disordered" evidence="1">
    <location>
        <begin position="315"/>
        <end position="336"/>
    </location>
</feature>